<dbReference type="AlphaFoldDB" id="A0A921RXZ7"/>
<name>A0A921RXZ7_SORBI</name>
<evidence type="ECO:0000313" key="2">
    <source>
        <dbReference type="EMBL" id="KAG0548192.1"/>
    </source>
</evidence>
<protein>
    <submittedName>
        <fullName evidence="2">Uncharacterized protein</fullName>
    </submittedName>
</protein>
<reference evidence="2" key="2">
    <citation type="submission" date="2020-10" db="EMBL/GenBank/DDBJ databases">
        <authorList>
            <person name="Cooper E.A."/>
            <person name="Brenton Z.W."/>
            <person name="Flinn B.S."/>
            <person name="Jenkins J."/>
            <person name="Shu S."/>
            <person name="Flowers D."/>
            <person name="Luo F."/>
            <person name="Wang Y."/>
            <person name="Xia P."/>
            <person name="Barry K."/>
            <person name="Daum C."/>
            <person name="Lipzen A."/>
            <person name="Yoshinaga Y."/>
            <person name="Schmutz J."/>
            <person name="Saski C."/>
            <person name="Vermerris W."/>
            <person name="Kresovich S."/>
        </authorList>
    </citation>
    <scope>NUCLEOTIDE SEQUENCE</scope>
</reference>
<reference evidence="2" key="1">
    <citation type="journal article" date="2019" name="BMC Genomics">
        <title>A new reference genome for Sorghum bicolor reveals high levels of sequence similarity between sweet and grain genotypes: implications for the genetics of sugar metabolism.</title>
        <authorList>
            <person name="Cooper E.A."/>
            <person name="Brenton Z.W."/>
            <person name="Flinn B.S."/>
            <person name="Jenkins J."/>
            <person name="Shu S."/>
            <person name="Flowers D."/>
            <person name="Luo F."/>
            <person name="Wang Y."/>
            <person name="Xia P."/>
            <person name="Barry K."/>
            <person name="Daum C."/>
            <person name="Lipzen A."/>
            <person name="Yoshinaga Y."/>
            <person name="Schmutz J."/>
            <person name="Saski C."/>
            <person name="Vermerris W."/>
            <person name="Kresovich S."/>
        </authorList>
    </citation>
    <scope>NUCLEOTIDE SEQUENCE</scope>
</reference>
<feature type="compositionally biased region" description="Basic residues" evidence="1">
    <location>
        <begin position="18"/>
        <end position="27"/>
    </location>
</feature>
<feature type="compositionally biased region" description="Basic and acidic residues" evidence="1">
    <location>
        <begin position="46"/>
        <end position="57"/>
    </location>
</feature>
<proteinExistence type="predicted"/>
<accession>A0A921RXZ7</accession>
<evidence type="ECO:0000313" key="3">
    <source>
        <dbReference type="Proteomes" id="UP000807115"/>
    </source>
</evidence>
<sequence length="130" mass="15175">MDPIRHEQSAPTTPVPRPMRRMRNAKRRLLDADKGPSLASGHGHVRAMDTRPLFRDPRPRRRRRLRLADKQGIPKQPCVLFGDPEFLTHLLRAMVLPARKLVVVWVLNPMQVARLRRRNYQPTRSTHGKE</sequence>
<dbReference type="EMBL" id="CM027680">
    <property type="protein sequence ID" value="KAG0548192.1"/>
    <property type="molecule type" value="Genomic_DNA"/>
</dbReference>
<evidence type="ECO:0000256" key="1">
    <source>
        <dbReference type="SAM" id="MobiDB-lite"/>
    </source>
</evidence>
<gene>
    <name evidence="2" type="ORF">BDA96_01G145600</name>
</gene>
<feature type="region of interest" description="Disordered" evidence="1">
    <location>
        <begin position="1"/>
        <end position="59"/>
    </location>
</feature>
<dbReference type="Proteomes" id="UP000807115">
    <property type="component" value="Chromosome 1"/>
</dbReference>
<comment type="caution">
    <text evidence="2">The sequence shown here is derived from an EMBL/GenBank/DDBJ whole genome shotgun (WGS) entry which is preliminary data.</text>
</comment>
<organism evidence="2 3">
    <name type="scientific">Sorghum bicolor</name>
    <name type="common">Sorghum</name>
    <name type="synonym">Sorghum vulgare</name>
    <dbReference type="NCBI Taxonomy" id="4558"/>
    <lineage>
        <taxon>Eukaryota</taxon>
        <taxon>Viridiplantae</taxon>
        <taxon>Streptophyta</taxon>
        <taxon>Embryophyta</taxon>
        <taxon>Tracheophyta</taxon>
        <taxon>Spermatophyta</taxon>
        <taxon>Magnoliopsida</taxon>
        <taxon>Liliopsida</taxon>
        <taxon>Poales</taxon>
        <taxon>Poaceae</taxon>
        <taxon>PACMAD clade</taxon>
        <taxon>Panicoideae</taxon>
        <taxon>Andropogonodae</taxon>
        <taxon>Andropogoneae</taxon>
        <taxon>Sorghinae</taxon>
        <taxon>Sorghum</taxon>
    </lineage>
</organism>